<keyword evidence="3" id="KW-0804">Transcription</keyword>
<dbReference type="SUPFAM" id="SSF57701">
    <property type="entry name" value="Zn2/Cys6 DNA-binding domain"/>
    <property type="match status" value="1"/>
</dbReference>
<keyword evidence="8" id="KW-1185">Reference proteome</keyword>
<dbReference type="GO" id="GO:0008270">
    <property type="term" value="F:zinc ion binding"/>
    <property type="evidence" value="ECO:0007669"/>
    <property type="project" value="InterPro"/>
</dbReference>
<dbReference type="Proteomes" id="UP001221757">
    <property type="component" value="Unassembled WGS sequence"/>
</dbReference>
<evidence type="ECO:0000256" key="5">
    <source>
        <dbReference type="SAM" id="MobiDB-lite"/>
    </source>
</evidence>
<gene>
    <name evidence="7" type="ORF">B0H17DRAFT_1206396</name>
</gene>
<proteinExistence type="predicted"/>
<protein>
    <recommendedName>
        <fullName evidence="6">Zn(2)-C6 fungal-type domain-containing protein</fullName>
    </recommendedName>
</protein>
<feature type="region of interest" description="Disordered" evidence="5">
    <location>
        <begin position="96"/>
        <end position="155"/>
    </location>
</feature>
<dbReference type="Gene3D" id="4.10.240.10">
    <property type="entry name" value="Zn(2)-C6 fungal-type DNA-binding domain"/>
    <property type="match status" value="1"/>
</dbReference>
<keyword evidence="4" id="KW-0539">Nucleus</keyword>
<feature type="compositionally biased region" description="Polar residues" evidence="5">
    <location>
        <begin position="128"/>
        <end position="139"/>
    </location>
</feature>
<dbReference type="AlphaFoldDB" id="A0AAD7D5G8"/>
<dbReference type="PANTHER" id="PTHR31069">
    <property type="entry name" value="OLEATE-ACTIVATED TRANSCRIPTION FACTOR 1-RELATED"/>
    <property type="match status" value="1"/>
</dbReference>
<feature type="region of interest" description="Disordered" evidence="5">
    <location>
        <begin position="1"/>
        <end position="27"/>
    </location>
</feature>
<dbReference type="SMART" id="SM00066">
    <property type="entry name" value="GAL4"/>
    <property type="match status" value="1"/>
</dbReference>
<feature type="compositionally biased region" description="Basic and acidic residues" evidence="5">
    <location>
        <begin position="8"/>
        <end position="21"/>
    </location>
</feature>
<evidence type="ECO:0000256" key="3">
    <source>
        <dbReference type="ARBA" id="ARBA00023163"/>
    </source>
</evidence>
<accession>A0AAD7D5G8</accession>
<dbReference type="InterPro" id="IPR050675">
    <property type="entry name" value="OAF3"/>
</dbReference>
<evidence type="ECO:0000256" key="4">
    <source>
        <dbReference type="ARBA" id="ARBA00023242"/>
    </source>
</evidence>
<evidence type="ECO:0000256" key="2">
    <source>
        <dbReference type="ARBA" id="ARBA00023125"/>
    </source>
</evidence>
<dbReference type="GO" id="GO:0003677">
    <property type="term" value="F:DNA binding"/>
    <property type="evidence" value="ECO:0007669"/>
    <property type="project" value="UniProtKB-KW"/>
</dbReference>
<name>A0AAD7D5G8_MYCRO</name>
<dbReference type="InterPro" id="IPR036864">
    <property type="entry name" value="Zn2-C6_fun-type_DNA-bd_sf"/>
</dbReference>
<evidence type="ECO:0000259" key="6">
    <source>
        <dbReference type="PROSITE" id="PS50048"/>
    </source>
</evidence>
<keyword evidence="2" id="KW-0238">DNA-binding</keyword>
<dbReference type="PROSITE" id="PS00463">
    <property type="entry name" value="ZN2_CY6_FUNGAL_1"/>
    <property type="match status" value="1"/>
</dbReference>
<dbReference type="CDD" id="cd00067">
    <property type="entry name" value="GAL4"/>
    <property type="match status" value="1"/>
</dbReference>
<keyword evidence="1" id="KW-0805">Transcription regulation</keyword>
<organism evidence="7 8">
    <name type="scientific">Mycena rosella</name>
    <name type="common">Pink bonnet</name>
    <name type="synonym">Agaricus rosellus</name>
    <dbReference type="NCBI Taxonomy" id="1033263"/>
    <lineage>
        <taxon>Eukaryota</taxon>
        <taxon>Fungi</taxon>
        <taxon>Dikarya</taxon>
        <taxon>Basidiomycota</taxon>
        <taxon>Agaricomycotina</taxon>
        <taxon>Agaricomycetes</taxon>
        <taxon>Agaricomycetidae</taxon>
        <taxon>Agaricales</taxon>
        <taxon>Marasmiineae</taxon>
        <taxon>Mycenaceae</taxon>
        <taxon>Mycena</taxon>
    </lineage>
</organism>
<dbReference type="PROSITE" id="PS50048">
    <property type="entry name" value="ZN2_CY6_FUNGAL_2"/>
    <property type="match status" value="1"/>
</dbReference>
<dbReference type="PANTHER" id="PTHR31069:SF32">
    <property type="entry name" value="ARGININE METABOLISM REGULATION PROTEIN II"/>
    <property type="match status" value="1"/>
</dbReference>
<comment type="caution">
    <text evidence="7">The sequence shown here is derived from an EMBL/GenBank/DDBJ whole genome shotgun (WGS) entry which is preliminary data.</text>
</comment>
<evidence type="ECO:0000256" key="1">
    <source>
        <dbReference type="ARBA" id="ARBA00023015"/>
    </source>
</evidence>
<reference evidence="7" key="1">
    <citation type="submission" date="2023-03" db="EMBL/GenBank/DDBJ databases">
        <title>Massive genome expansion in bonnet fungi (Mycena s.s.) driven by repeated elements and novel gene families across ecological guilds.</title>
        <authorList>
            <consortium name="Lawrence Berkeley National Laboratory"/>
            <person name="Harder C.B."/>
            <person name="Miyauchi S."/>
            <person name="Viragh M."/>
            <person name="Kuo A."/>
            <person name="Thoen E."/>
            <person name="Andreopoulos B."/>
            <person name="Lu D."/>
            <person name="Skrede I."/>
            <person name="Drula E."/>
            <person name="Henrissat B."/>
            <person name="Morin E."/>
            <person name="Kohler A."/>
            <person name="Barry K."/>
            <person name="LaButti K."/>
            <person name="Morin E."/>
            <person name="Salamov A."/>
            <person name="Lipzen A."/>
            <person name="Mereny Z."/>
            <person name="Hegedus B."/>
            <person name="Baldrian P."/>
            <person name="Stursova M."/>
            <person name="Weitz H."/>
            <person name="Taylor A."/>
            <person name="Grigoriev I.V."/>
            <person name="Nagy L.G."/>
            <person name="Martin F."/>
            <person name="Kauserud H."/>
        </authorList>
    </citation>
    <scope>NUCLEOTIDE SEQUENCE</scope>
    <source>
        <strain evidence="7">CBHHK067</strain>
    </source>
</reference>
<feature type="domain" description="Zn(2)-C6 fungal-type" evidence="6">
    <location>
        <begin position="29"/>
        <end position="62"/>
    </location>
</feature>
<dbReference type="EMBL" id="JARKIE010000128">
    <property type="protein sequence ID" value="KAJ7679749.1"/>
    <property type="molecule type" value="Genomic_DNA"/>
</dbReference>
<dbReference type="Pfam" id="PF00172">
    <property type="entry name" value="Zn_clus"/>
    <property type="match status" value="1"/>
</dbReference>
<dbReference type="InterPro" id="IPR001138">
    <property type="entry name" value="Zn2Cys6_DnaBD"/>
</dbReference>
<sequence>MSVSNVSDYEREPGDSRSSKEKRTRRMLACSNCRKRKKKCITTDGVRKPCERCTKGNLTCHYISVPVQEEEEEYMGATAPRAGSSSADFLRVRGAAPQLPYTGPPPLNQRPRYSGQPLPDLREPLAPSYTTPSLPASNQARREAPLYSPPSSDPSMFLPFPGHPIPTWGVPPSRSDSNYPYPAAQDTSHRTDTRMFSPPLFNQGYTYDAPAAQSINTRSTKRGHLRLLRNSRSILHITIIFSPGNAATTSRSSFRKSPRRIRIERIQSWGLYRVAQILAE</sequence>
<evidence type="ECO:0000313" key="8">
    <source>
        <dbReference type="Proteomes" id="UP001221757"/>
    </source>
</evidence>
<dbReference type="GO" id="GO:0000981">
    <property type="term" value="F:DNA-binding transcription factor activity, RNA polymerase II-specific"/>
    <property type="evidence" value="ECO:0007669"/>
    <property type="project" value="InterPro"/>
</dbReference>
<evidence type="ECO:0000313" key="7">
    <source>
        <dbReference type="EMBL" id="KAJ7679749.1"/>
    </source>
</evidence>